<proteinExistence type="predicted"/>
<feature type="compositionally biased region" description="Basic residues" evidence="1">
    <location>
        <begin position="2014"/>
        <end position="2023"/>
    </location>
</feature>
<dbReference type="Gene3D" id="1.25.10.10">
    <property type="entry name" value="Leucine-rich Repeat Variant"/>
    <property type="match status" value="1"/>
</dbReference>
<dbReference type="GO" id="GO:0019901">
    <property type="term" value="F:protein kinase binding"/>
    <property type="evidence" value="ECO:0007669"/>
    <property type="project" value="TreeGrafter"/>
</dbReference>
<dbReference type="PROSITE" id="PS50878">
    <property type="entry name" value="RT_POL"/>
    <property type="match status" value="1"/>
</dbReference>
<dbReference type="Gene3D" id="2.60.120.200">
    <property type="match status" value="1"/>
</dbReference>
<dbReference type="InterPro" id="IPR050865">
    <property type="entry name" value="BEACH_Domain"/>
</dbReference>
<dbReference type="GO" id="GO:0008104">
    <property type="term" value="P:intracellular protein localization"/>
    <property type="evidence" value="ECO:0007669"/>
    <property type="project" value="TreeGrafter"/>
</dbReference>
<dbReference type="Pfam" id="PF15787">
    <property type="entry name" value="DUF4704"/>
    <property type="match status" value="1"/>
</dbReference>
<dbReference type="SUPFAM" id="SSF56672">
    <property type="entry name" value="DNA/RNA polymerases"/>
    <property type="match status" value="1"/>
</dbReference>
<feature type="compositionally biased region" description="Basic and acidic residues" evidence="1">
    <location>
        <begin position="1408"/>
        <end position="1423"/>
    </location>
</feature>
<feature type="region of interest" description="Disordered" evidence="1">
    <location>
        <begin position="2041"/>
        <end position="2118"/>
    </location>
</feature>
<feature type="region of interest" description="Disordered" evidence="1">
    <location>
        <begin position="1383"/>
        <end position="1490"/>
    </location>
</feature>
<dbReference type="CDD" id="cd01650">
    <property type="entry name" value="RT_nLTR_like"/>
    <property type="match status" value="1"/>
</dbReference>
<feature type="region of interest" description="Disordered" evidence="1">
    <location>
        <begin position="2006"/>
        <end position="2026"/>
    </location>
</feature>
<dbReference type="Pfam" id="PF00078">
    <property type="entry name" value="RVT_1"/>
    <property type="match status" value="1"/>
</dbReference>
<evidence type="ECO:0000256" key="1">
    <source>
        <dbReference type="SAM" id="MobiDB-lite"/>
    </source>
</evidence>
<dbReference type="PANTHER" id="PTHR13743">
    <property type="entry name" value="BEIGE/BEACH-RELATED"/>
    <property type="match status" value="1"/>
</dbReference>
<feature type="region of interest" description="Disordered" evidence="1">
    <location>
        <begin position="592"/>
        <end position="656"/>
    </location>
</feature>
<evidence type="ECO:0000313" key="3">
    <source>
        <dbReference type="EMBL" id="CAG9133043.1"/>
    </source>
</evidence>
<dbReference type="SUPFAM" id="SSF49899">
    <property type="entry name" value="Concanavalin A-like lectins/glucanases"/>
    <property type="match status" value="1"/>
</dbReference>
<feature type="compositionally biased region" description="Basic and acidic residues" evidence="1">
    <location>
        <begin position="1439"/>
        <end position="1453"/>
    </location>
</feature>
<evidence type="ECO:0000313" key="4">
    <source>
        <dbReference type="Proteomes" id="UP000653454"/>
    </source>
</evidence>
<dbReference type="GO" id="GO:0071897">
    <property type="term" value="P:DNA biosynthetic process"/>
    <property type="evidence" value="ECO:0007669"/>
    <property type="project" value="UniProtKB-ARBA"/>
</dbReference>
<feature type="compositionally biased region" description="Polar residues" evidence="1">
    <location>
        <begin position="1713"/>
        <end position="1738"/>
    </location>
</feature>
<dbReference type="InterPro" id="IPR013320">
    <property type="entry name" value="ConA-like_dom_sf"/>
</dbReference>
<feature type="compositionally biased region" description="Basic and acidic residues" evidence="1">
    <location>
        <begin position="2054"/>
        <end position="2067"/>
    </location>
</feature>
<comment type="caution">
    <text evidence="3">The sequence shown here is derived from an EMBL/GenBank/DDBJ whole genome shotgun (WGS) entry which is preliminary data.</text>
</comment>
<reference evidence="3" key="1">
    <citation type="submission" date="2020-11" db="EMBL/GenBank/DDBJ databases">
        <authorList>
            <person name="Whiteford S."/>
        </authorList>
    </citation>
    <scope>NUCLEOTIDE SEQUENCE</scope>
</reference>
<organism evidence="3 4">
    <name type="scientific">Plutella xylostella</name>
    <name type="common">Diamondback moth</name>
    <name type="synonym">Plutella maculipennis</name>
    <dbReference type="NCBI Taxonomy" id="51655"/>
    <lineage>
        <taxon>Eukaryota</taxon>
        <taxon>Metazoa</taxon>
        <taxon>Ecdysozoa</taxon>
        <taxon>Arthropoda</taxon>
        <taxon>Hexapoda</taxon>
        <taxon>Insecta</taxon>
        <taxon>Pterygota</taxon>
        <taxon>Neoptera</taxon>
        <taxon>Endopterygota</taxon>
        <taxon>Lepidoptera</taxon>
        <taxon>Glossata</taxon>
        <taxon>Ditrysia</taxon>
        <taxon>Yponomeutoidea</taxon>
        <taxon>Plutellidae</taxon>
        <taxon>Plutella</taxon>
    </lineage>
</organism>
<dbReference type="GO" id="GO:0005829">
    <property type="term" value="C:cytosol"/>
    <property type="evidence" value="ECO:0007669"/>
    <property type="project" value="TreeGrafter"/>
</dbReference>
<feature type="region of interest" description="Disordered" evidence="1">
    <location>
        <begin position="1255"/>
        <end position="1290"/>
    </location>
</feature>
<evidence type="ECO:0000259" key="2">
    <source>
        <dbReference type="PROSITE" id="PS50878"/>
    </source>
</evidence>
<name>A0A8S4FW43_PLUXY</name>
<feature type="compositionally biased region" description="Polar residues" evidence="1">
    <location>
        <begin position="1425"/>
        <end position="1435"/>
    </location>
</feature>
<feature type="compositionally biased region" description="Basic and acidic residues" evidence="1">
    <location>
        <begin position="643"/>
        <end position="656"/>
    </location>
</feature>
<feature type="domain" description="Reverse transcriptase" evidence="2">
    <location>
        <begin position="1"/>
        <end position="189"/>
    </location>
</feature>
<dbReference type="InterPro" id="IPR031570">
    <property type="entry name" value="NBEA/BDCP_DUF4704"/>
</dbReference>
<accession>A0A8S4FW43</accession>
<feature type="compositionally biased region" description="Basic and acidic residues" evidence="1">
    <location>
        <begin position="1684"/>
        <end position="1709"/>
    </location>
</feature>
<dbReference type="SUPFAM" id="SSF48371">
    <property type="entry name" value="ARM repeat"/>
    <property type="match status" value="1"/>
</dbReference>
<dbReference type="Proteomes" id="UP000653454">
    <property type="component" value="Unassembled WGS sequence"/>
</dbReference>
<dbReference type="InterPro" id="IPR043128">
    <property type="entry name" value="Rev_trsase/Diguanyl_cyclase"/>
</dbReference>
<dbReference type="FunFam" id="2.60.120.200:FF:000010">
    <property type="entry name" value="neurobeachin isoform X2"/>
    <property type="match status" value="1"/>
</dbReference>
<dbReference type="Gene3D" id="3.30.70.270">
    <property type="match status" value="1"/>
</dbReference>
<dbReference type="GO" id="GO:0016020">
    <property type="term" value="C:membrane"/>
    <property type="evidence" value="ECO:0007669"/>
    <property type="project" value="TreeGrafter"/>
</dbReference>
<keyword evidence="4" id="KW-1185">Reference proteome</keyword>
<protein>
    <submittedName>
        <fullName evidence="3">(diamondback moth) hypothetical protein</fullName>
    </submittedName>
</protein>
<feature type="region of interest" description="Disordered" evidence="1">
    <location>
        <begin position="2125"/>
        <end position="2144"/>
    </location>
</feature>
<gene>
    <name evidence="3" type="ORF">PLXY2_LOCUS11288</name>
</gene>
<feature type="compositionally biased region" description="Basic and acidic residues" evidence="1">
    <location>
        <begin position="1620"/>
        <end position="1644"/>
    </location>
</feature>
<feature type="region of interest" description="Disordered" evidence="1">
    <location>
        <begin position="1577"/>
        <end position="1605"/>
    </location>
</feature>
<dbReference type="InterPro" id="IPR011989">
    <property type="entry name" value="ARM-like"/>
</dbReference>
<dbReference type="InterPro" id="IPR016024">
    <property type="entry name" value="ARM-type_fold"/>
</dbReference>
<feature type="region of interest" description="Disordered" evidence="1">
    <location>
        <begin position="1514"/>
        <end position="1543"/>
    </location>
</feature>
<feature type="region of interest" description="Disordered" evidence="1">
    <location>
        <begin position="1675"/>
        <end position="1760"/>
    </location>
</feature>
<dbReference type="PANTHER" id="PTHR13743:SF162">
    <property type="entry name" value="NEUROBEACHIN"/>
    <property type="match status" value="1"/>
</dbReference>
<feature type="compositionally biased region" description="Basic and acidic residues" evidence="1">
    <location>
        <begin position="1255"/>
        <end position="1267"/>
    </location>
</feature>
<dbReference type="InterPro" id="IPR043502">
    <property type="entry name" value="DNA/RNA_pol_sf"/>
</dbReference>
<dbReference type="InterPro" id="IPR000477">
    <property type="entry name" value="RT_dom"/>
</dbReference>
<feature type="region of interest" description="Disordered" evidence="1">
    <location>
        <begin position="1620"/>
        <end position="1659"/>
    </location>
</feature>
<dbReference type="EMBL" id="CAJHNJ030000056">
    <property type="protein sequence ID" value="CAG9133043.1"/>
    <property type="molecule type" value="Genomic_DNA"/>
</dbReference>
<feature type="compositionally biased region" description="Polar residues" evidence="1">
    <location>
        <begin position="2127"/>
        <end position="2143"/>
    </location>
</feature>
<sequence length="2213" mass="249088">MEKRWEYAQSVHCLFVDFAKAYDSIDRETLYHILTSYQVPKKLVRMIKIATGTSRMRVRAGGGLTDEFEVVTGLKQGDALSPVLFNLALEHIIRKVLLIDGGVELNGKHKIVGYADDLAILGQSEQEVVKMTEKLEEEGKGVGLRISHEKTEYLHMKRYKDRSTKRKDLHVNGITYRGVDKFKYLGCTITDTNRREDEIDIRIVNALRCTAALHKVLVSKLLSRSTKIRIYKTVIRPILMYGCETWTLTLKEENKLLVAERKILRKILGPTIGEDGEWRQRYNREIENIVSEPNIIGEIKSSRLRWLGHVERMGEDRAVRKAYLGQPSGRRPVGRPRYRWKDEVAKDLKELEVSDWSELAQNREDWRTLMSEAKIHFGSLSQRSKALLRRDKSSPSRSLLRLRDAVVLPPLARWPYEAGFTFTTWFRLDPINSVNIEREKPYLYCFKTSKGVGYTAHFVGNCLVLTSMKVRGKGFQHCVKYEFQPRRWYAIAVVYIYNRWTKSEIKCLVNGQLASSTEMAWFVSTNDPFDKCYIGATAELDEERVFCGQMAAIYLFGEALTTHQICAMHRLGPGYKSQFRFDNEVNISLPENHKRVREPAPSLAPADIPDPPDIPDIPETPEIPASAEEDTREPEVDAASVVVKDDATPRGRRTADEAKEVAAAHASMLVDIEACKRGQFRFDGEVSTPLPRSDIRVDTFGEIEHDPTQNIHDVLYDGKLSSAIVFMYNPVATDGQLCLQSAPKGNVSYFVHTPHALMLQEVKAVVTHSIHSALNSIGGVQVLFPLFAQLDLPHDAPAGDLKRDPLLCSKLLGFVCSLVESCSTVQQHMLQCRGFLVISHMLQRCNRDHLTPDTLASFLHLTKHLVTSCSPNSDLLLKQLLDHILFNPALWIHTPAAVQARLYCYLATDFLADAHIYGSVRRVSTVLQTVHTLKYYYWVANPRAKSGISPKGLEGPRPAHKDILTIRAYILLFLKQLIMIGNGVKEDELQSILNYLTTMHEDENLHDVLQMLISLMSEHPSSMVPAFDAKGGVRTIFKLLASESQLIRLQALKLLGFFLSRSTHKRKYDVMSPHNLYTLLATRLGAAGEGLTLPVYNALYELLTEHVGQQILYTSHPEPQPHFRLENPMILKVVATLIRQSKQTEQLLEVKKLFLSDMTLLCSNNRENRRTVLQMSVWQEWLIAMAYIHPKNAEEQKISDMVYSLFRMLLHHAIKHEYGGWRVWVDTLAIVHSKVSYEEFKLQFAQMYEHYEQRRADNITDPAERQQRPISTISGWDRRPERQRRDHRSVLHHAAQTEIGKGLSLREVESCNCTERTTDEVIYSDVCKVHSPVKEAGCDSVVEHALDENSVDDNDDEKKVSNAENELVQSIVDSKLLESSESGIGTIDEKTDKPLTRQGSLDYIPVRDVGDNVLKDDNTDKSEGMPSSLSISETASPERMADALHVATERESELSDPSELYLTPSEATSPKKTYDKTDSNIPDDDDSDPKSIAINIVNDVLTVALETVRLKADDDTDSGAISGGLHSEGNTPNGREELEPEPEMDDIVDDKQEAERLATEIITEILSTVITKCEEKTVTEPENITEDADNSPQRVIPSDHLHEGNVLPLDGEFMVDLSRTEEVPLEKEAEKTDVATEDETKNENETEEAIPEPKTPEIPAISTISENIALANKEEQELQEQEEERNRELSEREKRRGSLPGEGERDGNRADGVSSQGTNTSTSPKRPRSASTSTQVDSNHFETKRPSKCSRPMFSPGPTRPPFRIPEFRWSYIHQRLLSDVLFSLETDIQVWRSHSTKSVIDFVNSSENAIFVVNTVHLISQLADNLIIACGGLLPLLASATSPNNELDVIEPTQGMPVEVAVTFLQRLVSMADVLIFASALNFAELEAEKNMSSGGILRQCLRLVCTCAVRNCLECKERQRLAARAPAHHDEASPKSVVASLADVSSPVKDPERLLQDMDVNRLRAVIYRDVEETKQAQFLSLAIVYFMSVLMVSKYRDILEPPPHAAPAARSSHHAPHHHDHNGDDVEYAMIVVDENNSTMNDLDSPSMKVTEGEAEKEGSDAAKIETTTDELKPGNTDKSANVEKPNPSPASEKEEPLFKSSLRMKTQVKPKSVDSIEDAGSFHLNSTETTNNDPETSSEIAMDDNKLPVRYLFNCSLDLSCNVAARQELVWITGERPLGESTCLAFPESRGWVLYCNMVLTLMTNVPSA</sequence>